<accession>A0A9W9Y7L1</accession>
<dbReference type="EMBL" id="JAPWDS010000001">
    <property type="protein sequence ID" value="KAJ5521058.1"/>
    <property type="molecule type" value="Genomic_DNA"/>
</dbReference>
<evidence type="ECO:0000313" key="5">
    <source>
        <dbReference type="Proteomes" id="UP001149954"/>
    </source>
</evidence>
<reference evidence="4" key="1">
    <citation type="submission" date="2022-12" db="EMBL/GenBank/DDBJ databases">
        <authorList>
            <person name="Petersen C."/>
        </authorList>
    </citation>
    <scope>NUCLEOTIDE SEQUENCE</scope>
    <source>
        <strain evidence="4">IBT 29495</strain>
    </source>
</reference>
<protein>
    <recommendedName>
        <fullName evidence="6">Short-chain dehydrogenase/reductase SDR</fullName>
    </recommendedName>
</protein>
<sequence>MPQTFYNNTGRATNPSTINTSTLKGKTAVITGACSGLGYCYSKAFIAAGCFVVLADLKPPPEDLDESQALFVQCNVTVWEEQLAVFEAATARSPTHKIDIVIANAGIAGPDVLAGLNDEIPQPPQTTMIDVNVTGVLYTTKLAGWYFTRHHRDPLHGCLILISSIMGYIDTQSSAIYGASKFAVRGMMCCIRRKGILRVNCIAPWLIPTPIMNKDFLDNVRAQFQDMGLDLTSTQDAVTAVLRIASDYTLNGHTFAIVPRELAASGYMDLGLDDLKPESPAGKLQAAASSIYYSKFGHALS</sequence>
<dbReference type="InterPro" id="IPR020904">
    <property type="entry name" value="Sc_DH/Rdtase_CS"/>
</dbReference>
<dbReference type="Pfam" id="PF00106">
    <property type="entry name" value="adh_short"/>
    <property type="match status" value="1"/>
</dbReference>
<keyword evidence="2" id="KW-0521">NADP</keyword>
<dbReference type="PANTHER" id="PTHR43180:SF31">
    <property type="entry name" value="CHAIN DEHYDROGENASE_REDUCTASE, PUTATIVE (AFU_ORTHOLOGUE AFUA_2G16570)-RELATED"/>
    <property type="match status" value="1"/>
</dbReference>
<keyword evidence="5" id="KW-1185">Reference proteome</keyword>
<dbReference type="PROSITE" id="PS00061">
    <property type="entry name" value="ADH_SHORT"/>
    <property type="match status" value="1"/>
</dbReference>
<dbReference type="PRINTS" id="PR00081">
    <property type="entry name" value="GDHRDH"/>
</dbReference>
<evidence type="ECO:0000256" key="3">
    <source>
        <dbReference type="ARBA" id="ARBA00023002"/>
    </source>
</evidence>
<dbReference type="Gene3D" id="3.40.50.720">
    <property type="entry name" value="NAD(P)-binding Rossmann-like Domain"/>
    <property type="match status" value="1"/>
</dbReference>
<dbReference type="GO" id="GO:0016491">
    <property type="term" value="F:oxidoreductase activity"/>
    <property type="evidence" value="ECO:0007669"/>
    <property type="project" value="UniProtKB-KW"/>
</dbReference>
<reference evidence="4" key="2">
    <citation type="journal article" date="2023" name="IMA Fungus">
        <title>Comparative genomic study of the Penicillium genus elucidates a diverse pangenome and 15 lateral gene transfer events.</title>
        <authorList>
            <person name="Petersen C."/>
            <person name="Sorensen T."/>
            <person name="Nielsen M.R."/>
            <person name="Sondergaard T.E."/>
            <person name="Sorensen J.L."/>
            <person name="Fitzpatrick D.A."/>
            <person name="Frisvad J.C."/>
            <person name="Nielsen K.L."/>
        </authorList>
    </citation>
    <scope>NUCLEOTIDE SEQUENCE</scope>
    <source>
        <strain evidence="4">IBT 29495</strain>
    </source>
</reference>
<organism evidence="4 5">
    <name type="scientific">Penicillium fimorum</name>
    <dbReference type="NCBI Taxonomy" id="1882269"/>
    <lineage>
        <taxon>Eukaryota</taxon>
        <taxon>Fungi</taxon>
        <taxon>Dikarya</taxon>
        <taxon>Ascomycota</taxon>
        <taxon>Pezizomycotina</taxon>
        <taxon>Eurotiomycetes</taxon>
        <taxon>Eurotiomycetidae</taxon>
        <taxon>Eurotiales</taxon>
        <taxon>Aspergillaceae</taxon>
        <taxon>Penicillium</taxon>
    </lineage>
</organism>
<keyword evidence="3" id="KW-0560">Oxidoreductase</keyword>
<dbReference type="SUPFAM" id="SSF51735">
    <property type="entry name" value="NAD(P)-binding Rossmann-fold domains"/>
    <property type="match status" value="1"/>
</dbReference>
<dbReference type="PANTHER" id="PTHR43180">
    <property type="entry name" value="3-OXOACYL-(ACYL-CARRIER-PROTEIN) REDUCTASE (AFU_ORTHOLOGUE AFUA_6G11210)"/>
    <property type="match status" value="1"/>
</dbReference>
<proteinExistence type="inferred from homology"/>
<dbReference type="Proteomes" id="UP001149954">
    <property type="component" value="Unassembled WGS sequence"/>
</dbReference>
<evidence type="ECO:0000313" key="4">
    <source>
        <dbReference type="EMBL" id="KAJ5521058.1"/>
    </source>
</evidence>
<comment type="caution">
    <text evidence="4">The sequence shown here is derived from an EMBL/GenBank/DDBJ whole genome shotgun (WGS) entry which is preliminary data.</text>
</comment>
<dbReference type="InterPro" id="IPR002347">
    <property type="entry name" value="SDR_fam"/>
</dbReference>
<name>A0A9W9Y7L1_9EURO</name>
<gene>
    <name evidence="4" type="ORF">N7463_001511</name>
</gene>
<dbReference type="InterPro" id="IPR036291">
    <property type="entry name" value="NAD(P)-bd_dom_sf"/>
</dbReference>
<dbReference type="AlphaFoldDB" id="A0A9W9Y7L1"/>
<comment type="similarity">
    <text evidence="1">Belongs to the short-chain dehydrogenases/reductases (SDR) family.</text>
</comment>
<evidence type="ECO:0000256" key="1">
    <source>
        <dbReference type="ARBA" id="ARBA00006484"/>
    </source>
</evidence>
<evidence type="ECO:0008006" key="6">
    <source>
        <dbReference type="Google" id="ProtNLM"/>
    </source>
</evidence>
<dbReference type="OrthoDB" id="5371740at2759"/>
<evidence type="ECO:0000256" key="2">
    <source>
        <dbReference type="ARBA" id="ARBA00022857"/>
    </source>
</evidence>